<evidence type="ECO:0000259" key="1">
    <source>
        <dbReference type="PROSITE" id="PS51186"/>
    </source>
</evidence>
<sequence>MLDPDFHITTPRLYLSYLDPANDAIMSFIVRHNSSPESIAVHAQTGAKIPRHPKTIEEARAAYTAASERLEKTGSGRYVISLRKPGVNFTEEHGKREYVGIVSMQLKRYPDLDCPTIPDIGFALYRDYYGKGYATEACEAMMKYFKEEKGHERFAGFTHPNNANSQKLFKRLGFESRGTMEVAGVIPDGSYNIAVWTKGVGPEIKLSDLGIGPKEAERAAVSQVQEAIGV</sequence>
<dbReference type="PANTHER" id="PTHR43792:SF16">
    <property type="entry name" value="N-ACETYLTRANSFERASE DOMAIN-CONTAINING PROTEIN"/>
    <property type="match status" value="1"/>
</dbReference>
<comment type="caution">
    <text evidence="2">The sequence shown here is derived from an EMBL/GenBank/DDBJ whole genome shotgun (WGS) entry which is preliminary data.</text>
</comment>
<organism evidence="2 3">
    <name type="scientific">Didymella heteroderae</name>
    <dbReference type="NCBI Taxonomy" id="1769908"/>
    <lineage>
        <taxon>Eukaryota</taxon>
        <taxon>Fungi</taxon>
        <taxon>Dikarya</taxon>
        <taxon>Ascomycota</taxon>
        <taxon>Pezizomycotina</taxon>
        <taxon>Dothideomycetes</taxon>
        <taxon>Pleosporomycetidae</taxon>
        <taxon>Pleosporales</taxon>
        <taxon>Pleosporineae</taxon>
        <taxon>Didymellaceae</taxon>
        <taxon>Didymella</taxon>
    </lineage>
</organism>
<dbReference type="Proteomes" id="UP000758155">
    <property type="component" value="Unassembled WGS sequence"/>
</dbReference>
<dbReference type="PROSITE" id="PS51186">
    <property type="entry name" value="GNAT"/>
    <property type="match status" value="1"/>
</dbReference>
<gene>
    <name evidence="2" type="ORF">E8E12_007596</name>
</gene>
<dbReference type="SUPFAM" id="SSF55729">
    <property type="entry name" value="Acyl-CoA N-acyltransferases (Nat)"/>
    <property type="match status" value="1"/>
</dbReference>
<name>A0A9P4WXU6_9PLEO</name>
<evidence type="ECO:0000313" key="3">
    <source>
        <dbReference type="Proteomes" id="UP000758155"/>
    </source>
</evidence>
<dbReference type="InterPro" id="IPR016181">
    <property type="entry name" value="Acyl_CoA_acyltransferase"/>
</dbReference>
<protein>
    <recommendedName>
        <fullName evidence="1">N-acetyltransferase domain-containing protein</fullName>
    </recommendedName>
</protein>
<evidence type="ECO:0000313" key="2">
    <source>
        <dbReference type="EMBL" id="KAF3045073.1"/>
    </source>
</evidence>
<dbReference type="InterPro" id="IPR000182">
    <property type="entry name" value="GNAT_dom"/>
</dbReference>
<dbReference type="InterPro" id="IPR051531">
    <property type="entry name" value="N-acetyltransferase"/>
</dbReference>
<dbReference type="Gene3D" id="3.40.630.30">
    <property type="match status" value="1"/>
</dbReference>
<accession>A0A9P4WXU6</accession>
<dbReference type="Pfam" id="PF13302">
    <property type="entry name" value="Acetyltransf_3"/>
    <property type="match status" value="1"/>
</dbReference>
<dbReference type="EMBL" id="SWKV01000007">
    <property type="protein sequence ID" value="KAF3045073.1"/>
    <property type="molecule type" value="Genomic_DNA"/>
</dbReference>
<dbReference type="OrthoDB" id="630895at2759"/>
<feature type="domain" description="N-acetyltransferase" evidence="1">
    <location>
        <begin position="39"/>
        <end position="198"/>
    </location>
</feature>
<dbReference type="AlphaFoldDB" id="A0A9P4WXU6"/>
<keyword evidence="3" id="KW-1185">Reference proteome</keyword>
<reference evidence="2" key="1">
    <citation type="submission" date="2019-04" db="EMBL/GenBank/DDBJ databases">
        <title>Sequencing of skin fungus with MAO and IRED activity.</title>
        <authorList>
            <person name="Marsaioli A.J."/>
            <person name="Bonatto J.M.C."/>
            <person name="Reis Junior O."/>
        </authorList>
    </citation>
    <scope>NUCLEOTIDE SEQUENCE</scope>
    <source>
        <strain evidence="2">28M1</strain>
    </source>
</reference>
<dbReference type="GO" id="GO:0016747">
    <property type="term" value="F:acyltransferase activity, transferring groups other than amino-acyl groups"/>
    <property type="evidence" value="ECO:0007669"/>
    <property type="project" value="InterPro"/>
</dbReference>
<dbReference type="PANTHER" id="PTHR43792">
    <property type="entry name" value="GNAT FAMILY, PUTATIVE (AFU_ORTHOLOGUE AFUA_3G00765)-RELATED-RELATED"/>
    <property type="match status" value="1"/>
</dbReference>
<proteinExistence type="predicted"/>